<evidence type="ECO:0000256" key="1">
    <source>
        <dbReference type="SAM" id="MobiDB-lite"/>
    </source>
</evidence>
<name>A0ABP6ZKB9_9ACTN</name>
<dbReference type="Proteomes" id="UP001501490">
    <property type="component" value="Unassembled WGS sequence"/>
</dbReference>
<gene>
    <name evidence="2" type="ORF">GCM10022236_12970</name>
</gene>
<proteinExistence type="predicted"/>
<accession>A0ABP6ZKB9</accession>
<feature type="region of interest" description="Disordered" evidence="1">
    <location>
        <begin position="1"/>
        <end position="37"/>
    </location>
</feature>
<dbReference type="EMBL" id="BAABAB010000009">
    <property type="protein sequence ID" value="GAA3612622.1"/>
    <property type="molecule type" value="Genomic_DNA"/>
</dbReference>
<protein>
    <recommendedName>
        <fullName evidence="4">DUF4913 domain-containing protein</fullName>
    </recommendedName>
</protein>
<evidence type="ECO:0008006" key="4">
    <source>
        <dbReference type="Google" id="ProtNLM"/>
    </source>
</evidence>
<keyword evidence="3" id="KW-1185">Reference proteome</keyword>
<evidence type="ECO:0000313" key="2">
    <source>
        <dbReference type="EMBL" id="GAA3612622.1"/>
    </source>
</evidence>
<feature type="compositionally biased region" description="Acidic residues" evidence="1">
    <location>
        <begin position="1"/>
        <end position="16"/>
    </location>
</feature>
<evidence type="ECO:0000313" key="3">
    <source>
        <dbReference type="Proteomes" id="UP001501490"/>
    </source>
</evidence>
<comment type="caution">
    <text evidence="2">The sequence shown here is derived from an EMBL/GenBank/DDBJ whole genome shotgun (WGS) entry which is preliminary data.</text>
</comment>
<reference evidence="3" key="1">
    <citation type="journal article" date="2019" name="Int. J. Syst. Evol. Microbiol.">
        <title>The Global Catalogue of Microorganisms (GCM) 10K type strain sequencing project: providing services to taxonomists for standard genome sequencing and annotation.</title>
        <authorList>
            <consortium name="The Broad Institute Genomics Platform"/>
            <consortium name="The Broad Institute Genome Sequencing Center for Infectious Disease"/>
            <person name="Wu L."/>
            <person name="Ma J."/>
        </authorList>
    </citation>
    <scope>NUCLEOTIDE SEQUENCE [LARGE SCALE GENOMIC DNA]</scope>
    <source>
        <strain evidence="3">JCM 16929</strain>
    </source>
</reference>
<dbReference type="RefSeq" id="WP_344802579.1">
    <property type="nucleotide sequence ID" value="NZ_BAABAB010000009.1"/>
</dbReference>
<sequence length="184" mass="20893">MTQPPPDDDFPDEPAEPVDFFGRPTNPGDPSGQDDPGVAELRREVAELRDLVGEQARALEAVDSVLGKLLDPRDGTPRPAPWCWHQPPPTHSVDILPTWVAWFNTRYAPPDHTRRIPYCWEQHGGLAAEIATLAHSWQRAFNDTKANTDAAQMWHDRWLPGFQQRLRTWIPADCLDGTHKDTRH</sequence>
<organism evidence="2 3">
    <name type="scientific">Microlunatus ginsengisoli</name>
    <dbReference type="NCBI Taxonomy" id="363863"/>
    <lineage>
        <taxon>Bacteria</taxon>
        <taxon>Bacillati</taxon>
        <taxon>Actinomycetota</taxon>
        <taxon>Actinomycetes</taxon>
        <taxon>Propionibacteriales</taxon>
        <taxon>Propionibacteriaceae</taxon>
        <taxon>Microlunatus</taxon>
    </lineage>
</organism>